<sequence>MHGNVERRARSANADAAATAIACAGGRRHTHRRETMTERDYEIADLSKELLVRIVQGTVTNGATVDPQQCATLAVQCATVLIDTLEARSGAGG</sequence>
<evidence type="ECO:0008006" key="3">
    <source>
        <dbReference type="Google" id="ProtNLM"/>
    </source>
</evidence>
<comment type="caution">
    <text evidence="1">The sequence shown here is derived from an EMBL/GenBank/DDBJ whole genome shotgun (WGS) entry which is preliminary data.</text>
</comment>
<gene>
    <name evidence="1" type="ORF">C6P99_17615</name>
</gene>
<protein>
    <recommendedName>
        <fullName evidence="3">Bacteriophage protein</fullName>
    </recommendedName>
</protein>
<evidence type="ECO:0000313" key="1">
    <source>
        <dbReference type="EMBL" id="PRE46183.1"/>
    </source>
</evidence>
<organism evidence="1 2">
    <name type="scientific">Burkholderia multivorans</name>
    <dbReference type="NCBI Taxonomy" id="87883"/>
    <lineage>
        <taxon>Bacteria</taxon>
        <taxon>Pseudomonadati</taxon>
        <taxon>Pseudomonadota</taxon>
        <taxon>Betaproteobacteria</taxon>
        <taxon>Burkholderiales</taxon>
        <taxon>Burkholderiaceae</taxon>
        <taxon>Burkholderia</taxon>
        <taxon>Burkholderia cepacia complex</taxon>
    </lineage>
</organism>
<evidence type="ECO:0000313" key="2">
    <source>
        <dbReference type="Proteomes" id="UP000237811"/>
    </source>
</evidence>
<dbReference type="AlphaFoldDB" id="A0AB37AQN2"/>
<name>A0AB37AQN2_9BURK</name>
<accession>A0AB37AQN2</accession>
<dbReference type="Proteomes" id="UP000237811">
    <property type="component" value="Unassembled WGS sequence"/>
</dbReference>
<dbReference type="EMBL" id="PVFR01000056">
    <property type="protein sequence ID" value="PRE46183.1"/>
    <property type="molecule type" value="Genomic_DNA"/>
</dbReference>
<reference evidence="1 2" key="1">
    <citation type="submission" date="2018-03" db="EMBL/GenBank/DDBJ databases">
        <authorList>
            <person name="Nguyen K."/>
            <person name="Fouts D."/>
            <person name="Sutton G."/>
        </authorList>
    </citation>
    <scope>NUCLEOTIDE SEQUENCE [LARGE SCALE GENOMIC DNA]</scope>
    <source>
        <strain evidence="1 2">AU14328</strain>
    </source>
</reference>
<proteinExistence type="predicted"/>